<sequence length="404" mass="41451">MEVAVEEVVEMDVVVEQVVEKEVAAEEVMKMEVAVEKVVEIWLAAEVVQMEVAVEEKTAGGGDNSGGGNCGEGASCGGGSGGGGNENDVDQGELLPNGCPSDFDIHKLLPHETDCDKFYYCVFGEKVERTCAPGTHFNPLLQVCDWPENAGCTTNGGGDGGSGGGGGGDEGSGDGGSGGGGGGDEGSGEGDNGDGGSSGEGGEDGSSVGGGGNENDVDQGELLPNGCPSDFDIHKLLPHETACDKFYYCVFGEKVERTCAPGTHFNPLLQVFYWPENAGCAANGGGDGGSGGGVGGDGGSGGEGGGDEGSKNKCEVGCNVLPWPHENDCDKFWRCDGSTAVLVLCSEGLHFNPKTFTCDFICNVSCSRQDVESTALADGLKVFLPWGKMNPRLARMYLNNNMNF</sequence>
<feature type="domain" description="Chitin-binding type-2" evidence="4">
    <location>
        <begin position="96"/>
        <end position="154"/>
    </location>
</feature>
<proteinExistence type="predicted"/>
<dbReference type="PROSITE" id="PS50940">
    <property type="entry name" value="CHIT_BIND_II"/>
    <property type="match status" value="3"/>
</dbReference>
<evidence type="ECO:0000313" key="5">
    <source>
        <dbReference type="EMBL" id="CAG4972578.1"/>
    </source>
</evidence>
<keyword evidence="1" id="KW-0147">Chitin-binding</keyword>
<evidence type="ECO:0000256" key="3">
    <source>
        <dbReference type="SAM" id="MobiDB-lite"/>
    </source>
</evidence>
<keyword evidence="2" id="KW-1015">Disulfide bond</keyword>
<feature type="region of interest" description="Disordered" evidence="3">
    <location>
        <begin position="155"/>
        <end position="224"/>
    </location>
</feature>
<name>A0A8S3WRG4_PARAO</name>
<dbReference type="PANTHER" id="PTHR23301">
    <property type="entry name" value="CHITIN BINDING PERITROPHIN-A"/>
    <property type="match status" value="1"/>
</dbReference>
<dbReference type="InterPro" id="IPR002557">
    <property type="entry name" value="Chitin-bd_dom"/>
</dbReference>
<dbReference type="Pfam" id="PF01607">
    <property type="entry name" value="CBM_14"/>
    <property type="match status" value="3"/>
</dbReference>
<comment type="caution">
    <text evidence="5">The sequence shown here is derived from an EMBL/GenBank/DDBJ whole genome shotgun (WGS) entry which is preliminary data.</text>
</comment>
<keyword evidence="6" id="KW-1185">Reference proteome</keyword>
<dbReference type="OrthoDB" id="6020543at2759"/>
<dbReference type="EMBL" id="CAJQZP010000614">
    <property type="protein sequence ID" value="CAG4972578.1"/>
    <property type="molecule type" value="Genomic_DNA"/>
</dbReference>
<dbReference type="InterPro" id="IPR051940">
    <property type="entry name" value="Chitin_bind-dev_reg"/>
</dbReference>
<feature type="domain" description="Chitin-binding type-2" evidence="4">
    <location>
        <begin position="224"/>
        <end position="282"/>
    </location>
</feature>
<accession>A0A8S3WRG4</accession>
<protein>
    <submittedName>
        <fullName evidence="5">(apollo) hypothetical protein</fullName>
    </submittedName>
</protein>
<dbReference type="Proteomes" id="UP000691718">
    <property type="component" value="Unassembled WGS sequence"/>
</dbReference>
<dbReference type="GO" id="GO:0008061">
    <property type="term" value="F:chitin binding"/>
    <property type="evidence" value="ECO:0007669"/>
    <property type="project" value="UniProtKB-KW"/>
</dbReference>
<reference evidence="5" key="1">
    <citation type="submission" date="2021-04" db="EMBL/GenBank/DDBJ databases">
        <authorList>
            <person name="Tunstrom K."/>
        </authorList>
    </citation>
    <scope>NUCLEOTIDE SEQUENCE</scope>
</reference>
<dbReference type="GO" id="GO:0005576">
    <property type="term" value="C:extracellular region"/>
    <property type="evidence" value="ECO:0007669"/>
    <property type="project" value="InterPro"/>
</dbReference>
<evidence type="ECO:0000256" key="1">
    <source>
        <dbReference type="ARBA" id="ARBA00022669"/>
    </source>
</evidence>
<feature type="compositionally biased region" description="Gly residues" evidence="3">
    <location>
        <begin position="155"/>
        <end position="185"/>
    </location>
</feature>
<dbReference type="AlphaFoldDB" id="A0A8S3WRG4"/>
<evidence type="ECO:0000256" key="2">
    <source>
        <dbReference type="ARBA" id="ARBA00023157"/>
    </source>
</evidence>
<organism evidence="5 6">
    <name type="scientific">Parnassius apollo</name>
    <name type="common">Apollo butterfly</name>
    <name type="synonym">Papilio apollo</name>
    <dbReference type="NCBI Taxonomy" id="110799"/>
    <lineage>
        <taxon>Eukaryota</taxon>
        <taxon>Metazoa</taxon>
        <taxon>Ecdysozoa</taxon>
        <taxon>Arthropoda</taxon>
        <taxon>Hexapoda</taxon>
        <taxon>Insecta</taxon>
        <taxon>Pterygota</taxon>
        <taxon>Neoptera</taxon>
        <taxon>Endopterygota</taxon>
        <taxon>Lepidoptera</taxon>
        <taxon>Glossata</taxon>
        <taxon>Ditrysia</taxon>
        <taxon>Papilionoidea</taxon>
        <taxon>Papilionidae</taxon>
        <taxon>Parnassiinae</taxon>
        <taxon>Parnassini</taxon>
        <taxon>Parnassius</taxon>
        <taxon>Parnassius</taxon>
    </lineage>
</organism>
<gene>
    <name evidence="5" type="ORF">PAPOLLO_LOCUS8621</name>
</gene>
<evidence type="ECO:0000259" key="4">
    <source>
        <dbReference type="PROSITE" id="PS50940"/>
    </source>
</evidence>
<feature type="domain" description="Chitin-binding type-2" evidence="4">
    <location>
        <begin position="311"/>
        <end position="368"/>
    </location>
</feature>
<evidence type="ECO:0000313" key="6">
    <source>
        <dbReference type="Proteomes" id="UP000691718"/>
    </source>
</evidence>
<dbReference type="SMART" id="SM00494">
    <property type="entry name" value="ChtBD2"/>
    <property type="match status" value="3"/>
</dbReference>
<dbReference type="PANTHER" id="PTHR23301:SF0">
    <property type="entry name" value="CHITIN-BINDING TYPE-2 DOMAIN-CONTAINING PROTEIN-RELATED"/>
    <property type="match status" value="1"/>
</dbReference>